<proteinExistence type="predicted"/>
<name>A0A1I8BKN7_MELHA</name>
<protein>
    <submittedName>
        <fullName evidence="2">Uncharacterized protein</fullName>
    </submittedName>
</protein>
<evidence type="ECO:0000313" key="2">
    <source>
        <dbReference type="WBParaSite" id="MhA1_Contig2914.frz3.gene3"/>
    </source>
</evidence>
<evidence type="ECO:0000313" key="1">
    <source>
        <dbReference type="Proteomes" id="UP000095281"/>
    </source>
</evidence>
<dbReference type="AlphaFoldDB" id="A0A1I8BKN7"/>
<organism evidence="1 2">
    <name type="scientific">Meloidogyne hapla</name>
    <name type="common">Root-knot nematode worm</name>
    <dbReference type="NCBI Taxonomy" id="6305"/>
    <lineage>
        <taxon>Eukaryota</taxon>
        <taxon>Metazoa</taxon>
        <taxon>Ecdysozoa</taxon>
        <taxon>Nematoda</taxon>
        <taxon>Chromadorea</taxon>
        <taxon>Rhabditida</taxon>
        <taxon>Tylenchina</taxon>
        <taxon>Tylenchomorpha</taxon>
        <taxon>Tylenchoidea</taxon>
        <taxon>Meloidogynidae</taxon>
        <taxon>Meloidogyninae</taxon>
        <taxon>Meloidogyne</taxon>
    </lineage>
</organism>
<keyword evidence="1" id="KW-1185">Reference proteome</keyword>
<accession>A0A1I8BKN7</accession>
<reference evidence="2" key="1">
    <citation type="submission" date="2016-11" db="UniProtKB">
        <authorList>
            <consortium name="WormBaseParasite"/>
        </authorList>
    </citation>
    <scope>IDENTIFICATION</scope>
</reference>
<sequence>MKEESLGMKYLHKMWLFRRGYFYSKYDELFELNEEKLEKEGNLMIKIQFGFWKNLKEIKNKMDAFTFDDKWNKEWKEIEKGNYGELTEDFSEFLNEERKK</sequence>
<dbReference type="WBParaSite" id="MhA1_Contig2914.frz3.gene3">
    <property type="protein sequence ID" value="MhA1_Contig2914.frz3.gene3"/>
    <property type="gene ID" value="MhA1_Contig2914.frz3.gene3"/>
</dbReference>
<dbReference type="Proteomes" id="UP000095281">
    <property type="component" value="Unplaced"/>
</dbReference>